<keyword evidence="2 5" id="KW-0812">Transmembrane</keyword>
<feature type="transmembrane region" description="Helical" evidence="5">
    <location>
        <begin position="7"/>
        <end position="30"/>
    </location>
</feature>
<protein>
    <recommendedName>
        <fullName evidence="7">Tetraspanin</fullName>
    </recommendedName>
</protein>
<evidence type="ECO:0000256" key="5">
    <source>
        <dbReference type="SAM" id="Phobius"/>
    </source>
</evidence>
<evidence type="ECO:0000256" key="4">
    <source>
        <dbReference type="ARBA" id="ARBA00023136"/>
    </source>
</evidence>
<proteinExistence type="predicted"/>
<dbReference type="EMBL" id="KI913147">
    <property type="protein sequence ID" value="ETV73812.1"/>
    <property type="molecule type" value="Genomic_DNA"/>
</dbReference>
<keyword evidence="3 5" id="KW-1133">Transmembrane helix</keyword>
<evidence type="ECO:0008006" key="7">
    <source>
        <dbReference type="Google" id="ProtNLM"/>
    </source>
</evidence>
<feature type="transmembrane region" description="Helical" evidence="5">
    <location>
        <begin position="78"/>
        <end position="103"/>
    </location>
</feature>
<dbReference type="OrthoDB" id="78227at2759"/>
<evidence type="ECO:0000256" key="1">
    <source>
        <dbReference type="ARBA" id="ARBA00004141"/>
    </source>
</evidence>
<evidence type="ECO:0000313" key="6">
    <source>
        <dbReference type="EMBL" id="ETV73812.1"/>
    </source>
</evidence>
<dbReference type="STRING" id="112090.W4G267"/>
<reference evidence="6" key="1">
    <citation type="submission" date="2013-12" db="EMBL/GenBank/DDBJ databases">
        <title>The Genome Sequence of Aphanomyces astaci APO3.</title>
        <authorList>
            <consortium name="The Broad Institute Genomics Platform"/>
            <person name="Russ C."/>
            <person name="Tyler B."/>
            <person name="van West P."/>
            <person name="Dieguez-Uribeondo J."/>
            <person name="Young S.K."/>
            <person name="Zeng Q."/>
            <person name="Gargeya S."/>
            <person name="Fitzgerald M."/>
            <person name="Abouelleil A."/>
            <person name="Alvarado L."/>
            <person name="Chapman S.B."/>
            <person name="Gainer-Dewar J."/>
            <person name="Goldberg J."/>
            <person name="Griggs A."/>
            <person name="Gujja S."/>
            <person name="Hansen M."/>
            <person name="Howarth C."/>
            <person name="Imamovic A."/>
            <person name="Ireland A."/>
            <person name="Larimer J."/>
            <person name="McCowan C."/>
            <person name="Murphy C."/>
            <person name="Pearson M."/>
            <person name="Poon T.W."/>
            <person name="Priest M."/>
            <person name="Roberts A."/>
            <person name="Saif S."/>
            <person name="Shea T."/>
            <person name="Sykes S."/>
            <person name="Wortman J."/>
            <person name="Nusbaum C."/>
            <person name="Birren B."/>
        </authorList>
    </citation>
    <scope>NUCLEOTIDE SEQUENCE [LARGE SCALE GENOMIC DNA]</scope>
    <source>
        <strain evidence="6">APO3</strain>
    </source>
</reference>
<feature type="transmembrane region" description="Helical" evidence="5">
    <location>
        <begin position="50"/>
        <end position="71"/>
    </location>
</feature>
<dbReference type="VEuPathDB" id="FungiDB:H257_11489"/>
<dbReference type="GeneID" id="20813485"/>
<dbReference type="RefSeq" id="XP_009836748.1">
    <property type="nucleotide sequence ID" value="XM_009838446.1"/>
</dbReference>
<keyword evidence="4 5" id="KW-0472">Membrane</keyword>
<feature type="transmembrane region" description="Helical" evidence="5">
    <location>
        <begin position="262"/>
        <end position="283"/>
    </location>
</feature>
<name>W4G267_APHAT</name>
<comment type="subcellular location">
    <subcellularLocation>
        <location evidence="1">Membrane</location>
        <topology evidence="1">Multi-pass membrane protein</topology>
    </subcellularLocation>
</comment>
<accession>W4G267</accession>
<gene>
    <name evidence="6" type="ORF">H257_11489</name>
</gene>
<dbReference type="InterPro" id="IPR018499">
    <property type="entry name" value="Tetraspanin/Peripherin"/>
</dbReference>
<evidence type="ECO:0000256" key="3">
    <source>
        <dbReference type="ARBA" id="ARBA00022989"/>
    </source>
</evidence>
<dbReference type="GO" id="GO:0016020">
    <property type="term" value="C:membrane"/>
    <property type="evidence" value="ECO:0007669"/>
    <property type="project" value="UniProtKB-SubCell"/>
</dbReference>
<organism evidence="6">
    <name type="scientific">Aphanomyces astaci</name>
    <name type="common">Crayfish plague agent</name>
    <dbReference type="NCBI Taxonomy" id="112090"/>
    <lineage>
        <taxon>Eukaryota</taxon>
        <taxon>Sar</taxon>
        <taxon>Stramenopiles</taxon>
        <taxon>Oomycota</taxon>
        <taxon>Saprolegniomycetes</taxon>
        <taxon>Saprolegniales</taxon>
        <taxon>Verrucalvaceae</taxon>
        <taxon>Aphanomyces</taxon>
    </lineage>
</organism>
<dbReference type="Pfam" id="PF00335">
    <property type="entry name" value="Tetraspanin"/>
    <property type="match status" value="1"/>
</dbReference>
<dbReference type="AlphaFoldDB" id="W4G267"/>
<evidence type="ECO:0000256" key="2">
    <source>
        <dbReference type="ARBA" id="ARBA00022692"/>
    </source>
</evidence>
<sequence>MLFSKEYLLVAVHTSGALELVLAFILFVIGISLMCSTHYRMALGPPVGSAGGGCLFLALLYPVPAWFAFYASKHHNKFMLLVHIALLSGIAALQLIIGGATYASTFPTYSYDFAETCLGNAYLRNATLETACHAYFQSDEYAGLTLAWQTYFNETLITQTASNMVTLLQDASVCCGLGPPEHCQPDDRPFPSNFPATDATIRRVCASKRGYYPPTPLCYKGGSCAYDYPMGSCGLVGVAGNSMGCAKAFHQYFAATMSTVSIAVMAMTCLPILFALVSLCLLFKRKDEDVLPSITMWPSRARVYVAADIRRMERLDL</sequence>